<evidence type="ECO:0000313" key="1">
    <source>
        <dbReference type="EMBL" id="KAK6354330.1"/>
    </source>
</evidence>
<gene>
    <name evidence="1" type="ORF">TWF730_008737</name>
</gene>
<proteinExistence type="predicted"/>
<evidence type="ECO:0000313" key="2">
    <source>
        <dbReference type="Proteomes" id="UP001373714"/>
    </source>
</evidence>
<dbReference type="AlphaFoldDB" id="A0AAV9V420"/>
<reference evidence="1 2" key="1">
    <citation type="submission" date="2019-10" db="EMBL/GenBank/DDBJ databases">
        <authorList>
            <person name="Palmer J.M."/>
        </authorList>
    </citation>
    <scope>NUCLEOTIDE SEQUENCE [LARGE SCALE GENOMIC DNA]</scope>
    <source>
        <strain evidence="1 2">TWF730</strain>
    </source>
</reference>
<keyword evidence="2" id="KW-1185">Reference proteome</keyword>
<sequence length="127" mass="13903">MSLISLTTNEKAQIVSLLELVETLVGELEKKDNPGYSSDEIEAIARGLGTTLESIRKADKGVKKEDLSKFLASLKRAKEIPPSDATLDPDEIGYIPHGIGFGGKAGIDYGNPPMYIKILRELYKRLV</sequence>
<protein>
    <submittedName>
        <fullName evidence="1">Uncharacterized protein</fullName>
    </submittedName>
</protein>
<accession>A0AAV9V420</accession>
<dbReference type="Proteomes" id="UP001373714">
    <property type="component" value="Unassembled WGS sequence"/>
</dbReference>
<comment type="caution">
    <text evidence="1">The sequence shown here is derived from an EMBL/GenBank/DDBJ whole genome shotgun (WGS) entry which is preliminary data.</text>
</comment>
<name>A0AAV9V420_9PEZI</name>
<organism evidence="1 2">
    <name type="scientific">Orbilia blumenaviensis</name>
    <dbReference type="NCBI Taxonomy" id="1796055"/>
    <lineage>
        <taxon>Eukaryota</taxon>
        <taxon>Fungi</taxon>
        <taxon>Dikarya</taxon>
        <taxon>Ascomycota</taxon>
        <taxon>Pezizomycotina</taxon>
        <taxon>Orbiliomycetes</taxon>
        <taxon>Orbiliales</taxon>
        <taxon>Orbiliaceae</taxon>
        <taxon>Orbilia</taxon>
    </lineage>
</organism>
<dbReference type="EMBL" id="JAVHNS010000005">
    <property type="protein sequence ID" value="KAK6354330.1"/>
    <property type="molecule type" value="Genomic_DNA"/>
</dbReference>